<dbReference type="InterPro" id="IPR000626">
    <property type="entry name" value="Ubiquitin-like_dom"/>
</dbReference>
<dbReference type="InterPro" id="IPR038765">
    <property type="entry name" value="Papain-like_cys_pep_sf"/>
</dbReference>
<keyword evidence="6" id="KW-0833">Ubl conjugation pathway</keyword>
<dbReference type="GO" id="GO:0005829">
    <property type="term" value="C:cytosol"/>
    <property type="evidence" value="ECO:0007669"/>
    <property type="project" value="TreeGrafter"/>
</dbReference>
<dbReference type="GO" id="GO:0004843">
    <property type="term" value="F:cysteine-type deubiquitinase activity"/>
    <property type="evidence" value="ECO:0007669"/>
    <property type="project" value="UniProtKB-EC"/>
</dbReference>
<dbReference type="PROSITE" id="PS00972">
    <property type="entry name" value="USP_1"/>
    <property type="match status" value="1"/>
</dbReference>
<evidence type="ECO:0000259" key="11">
    <source>
        <dbReference type="PROSITE" id="PS50053"/>
    </source>
</evidence>
<feature type="compositionally biased region" description="Polar residues" evidence="10">
    <location>
        <begin position="417"/>
        <end position="439"/>
    </location>
</feature>
<dbReference type="InterPro" id="IPR028889">
    <property type="entry name" value="USP"/>
</dbReference>
<dbReference type="PROSITE" id="PS00973">
    <property type="entry name" value="USP_2"/>
    <property type="match status" value="1"/>
</dbReference>
<feature type="domain" description="Ubiquitin-like" evidence="11">
    <location>
        <begin position="1198"/>
        <end position="1271"/>
    </location>
</feature>
<name>A0AA85JQB9_TRIRE</name>
<reference evidence="13" key="1">
    <citation type="submission" date="2022-06" db="EMBL/GenBank/DDBJ databases">
        <authorList>
            <person name="Berger JAMES D."/>
            <person name="Berger JAMES D."/>
        </authorList>
    </citation>
    <scope>NUCLEOTIDE SEQUENCE [LARGE SCALE GENOMIC DNA]</scope>
</reference>
<dbReference type="PROSITE" id="PS50053">
    <property type="entry name" value="UBIQUITIN_2"/>
    <property type="match status" value="1"/>
</dbReference>
<comment type="similarity">
    <text evidence="3">Belongs to the peptidase C19 family.</text>
</comment>
<dbReference type="GO" id="GO:0005634">
    <property type="term" value="C:nucleus"/>
    <property type="evidence" value="ECO:0007669"/>
    <property type="project" value="UniProtKB-SubCell"/>
</dbReference>
<evidence type="ECO:0000256" key="4">
    <source>
        <dbReference type="ARBA" id="ARBA00012759"/>
    </source>
</evidence>
<evidence type="ECO:0000256" key="9">
    <source>
        <dbReference type="ARBA" id="ARBA00023242"/>
    </source>
</evidence>
<organism evidence="13 14">
    <name type="scientific">Trichobilharzia regenti</name>
    <name type="common">Nasal bird schistosome</name>
    <dbReference type="NCBI Taxonomy" id="157069"/>
    <lineage>
        <taxon>Eukaryota</taxon>
        <taxon>Metazoa</taxon>
        <taxon>Spiralia</taxon>
        <taxon>Lophotrochozoa</taxon>
        <taxon>Platyhelminthes</taxon>
        <taxon>Trematoda</taxon>
        <taxon>Digenea</taxon>
        <taxon>Strigeidida</taxon>
        <taxon>Schistosomatoidea</taxon>
        <taxon>Schistosomatidae</taxon>
        <taxon>Trichobilharzia</taxon>
    </lineage>
</organism>
<sequence length="1324" mass="148886">MKHYLRYLRNNDIKSPLVINEDIVRSVYRFELPACSVGGCPNTCKYLSSCLNGLLKIKISDDLICNEGETDPTVERIQVHSRNGLKNYGSTCYLNAFLQLYFRFKELRKTIYNVASQADETGIIHQLQLIFSQLQLSKSGVVDPGGLIEALRLCNTEQQDAPEFHCLFMNLLEARFQQVGVSVIDNLIRGEYIYETICSTCGFTSRLPSKFLELSLKVSSKSLPDCIKDYLKEEYLIGDNQYACPQCDCKRDGVRRAYITRAPPLLCIQLLRFTYDSKTGQRKKYKASIRLPDLLELTRVIDDKKTNKQSSSEHSVECLSTDSDPSYSAYRLCGVLLHIGNQPTSGHYIAVLRDSYNDISVSSDNHSKEQLSSGCEQEMKSDECWSVCNDADVFTIPSQHFKLAKVNGTAKSLQGYLTHSENSESQQTDQSKVDQSTENSSHRKAKKRRYDATTSSTDVNNTDLNESIEDTVIYETPSKKIPWHSSTNAYMLFYEAVDKCNIDQEIHVPSEILKTIEEVNLTEQEKLLSERKKQVNRKDQIINLISELKLPEPLEILSDELTVSLVSTSWLSDCLNHPLLFEDSTKSTYQSESEKKSLLKLQEHICPSSSSSQSSYSLRSCPHGRVSTDLAAGSYRAVSTAGFKKLVEILMSNSVNSDTSHSVKFDRFQPCKKCISLNIALLKIENAIKELSKELDYFSRTNHLSSSLQKRLEDEKCQDDAAGYYLIGKRSFRQWKTLARHYTRALYGDIEIDSDSQTMKPAQTTLNHDILCPHNQLSTENARCLPAVLWHQLVDLFPGANIPTFPIHIAYSADTVIDSSSILNNSESSCSECNAVQIDLTKRALCERQLLPGLFLSNSQRMRLLQSADGQIEMKGSTVNRSNELSLKESRNDMDSCVQNEDPDATISNDNKLNNSAIYLIPMDFVLQWRRFIKNPTAENLPSSLLSGLSTDGVLCEHNQMLKTWQVLIDESTLFPLSSYEWDVLSHAYPKTPQENTIPLNASGSETQLPFYPAMYLLPRDNCESKWQLEPSAYSTLCAECNSQLTIGNQTYNNARIRIRLVSGLDEAVSSCLQSVSINPPPPTTGPLVSLDAKIESGNTSIHSSESGNTNPDIPDQKMNNLKEIQSYLAKRGENNSTPLTSHNGNDLNKLSSSLNGSNNNNNSKFTQEDGNRHHILCNSNNNTNNIQSTNHLDSSSVNYVRRSTRQRLNPRDLLVKMNSSDTLLNMKVQLMDILGVLPSEQHIVSYGVELFDNTKTLQELGVCSNSILYVWADNPTWDPNRTYCDNLTFKSTTQKSKSGSPCKLTTEPIPTESGFKGTRLLEY</sequence>
<reference evidence="14" key="2">
    <citation type="submission" date="2023-11" db="UniProtKB">
        <authorList>
            <consortium name="WormBaseParasite"/>
        </authorList>
    </citation>
    <scope>IDENTIFICATION</scope>
</reference>
<comment type="catalytic activity">
    <reaction evidence="1">
        <text>Thiol-dependent hydrolysis of ester, thioester, amide, peptide and isopeptide bonds formed by the C-terminal Gly of ubiquitin (a 76-residue protein attached to proteins as an intracellular targeting signal).</text>
        <dbReference type="EC" id="3.4.19.12"/>
    </reaction>
</comment>
<evidence type="ECO:0000256" key="3">
    <source>
        <dbReference type="ARBA" id="ARBA00009085"/>
    </source>
</evidence>
<evidence type="ECO:0000256" key="8">
    <source>
        <dbReference type="ARBA" id="ARBA00022807"/>
    </source>
</evidence>
<evidence type="ECO:0000256" key="1">
    <source>
        <dbReference type="ARBA" id="ARBA00000707"/>
    </source>
</evidence>
<feature type="region of interest" description="Disordered" evidence="10">
    <location>
        <begin position="417"/>
        <end position="462"/>
    </location>
</feature>
<proteinExistence type="inferred from homology"/>
<comment type="subcellular location">
    <subcellularLocation>
        <location evidence="2">Nucleus</location>
    </subcellularLocation>
</comment>
<feature type="domain" description="USP" evidence="12">
    <location>
        <begin position="83"/>
        <end position="423"/>
    </location>
</feature>
<feature type="region of interest" description="Disordered" evidence="10">
    <location>
        <begin position="1134"/>
        <end position="1169"/>
    </location>
</feature>
<evidence type="ECO:0000259" key="12">
    <source>
        <dbReference type="PROSITE" id="PS50235"/>
    </source>
</evidence>
<dbReference type="SUPFAM" id="SSF54236">
    <property type="entry name" value="Ubiquitin-like"/>
    <property type="match status" value="1"/>
</dbReference>
<dbReference type="InterPro" id="IPR001394">
    <property type="entry name" value="Peptidase_C19_UCH"/>
</dbReference>
<feature type="compositionally biased region" description="Low complexity" evidence="10">
    <location>
        <begin position="1144"/>
        <end position="1165"/>
    </location>
</feature>
<evidence type="ECO:0000256" key="5">
    <source>
        <dbReference type="ARBA" id="ARBA00022670"/>
    </source>
</evidence>
<accession>A0AA85JQB9</accession>
<keyword evidence="9" id="KW-0539">Nucleus</keyword>
<dbReference type="InterPro" id="IPR029071">
    <property type="entry name" value="Ubiquitin-like_domsf"/>
</dbReference>
<keyword evidence="8" id="KW-0788">Thiol protease</keyword>
<dbReference type="CDD" id="cd02668">
    <property type="entry name" value="Peptidase_C19L"/>
    <property type="match status" value="1"/>
</dbReference>
<evidence type="ECO:0000256" key="2">
    <source>
        <dbReference type="ARBA" id="ARBA00004123"/>
    </source>
</evidence>
<evidence type="ECO:0000313" key="14">
    <source>
        <dbReference type="WBParaSite" id="TREG1_45030.1"/>
    </source>
</evidence>
<evidence type="ECO:0000313" key="13">
    <source>
        <dbReference type="Proteomes" id="UP000050795"/>
    </source>
</evidence>
<dbReference type="PANTHER" id="PTHR24006">
    <property type="entry name" value="UBIQUITIN CARBOXYL-TERMINAL HYDROLASE"/>
    <property type="match status" value="1"/>
</dbReference>
<dbReference type="Proteomes" id="UP000050795">
    <property type="component" value="Unassembled WGS sequence"/>
</dbReference>
<keyword evidence="5" id="KW-0645">Protease</keyword>
<dbReference type="Gene3D" id="3.90.70.10">
    <property type="entry name" value="Cysteine proteinases"/>
    <property type="match status" value="1"/>
</dbReference>
<dbReference type="WBParaSite" id="TREG1_45030.1">
    <property type="protein sequence ID" value="TREG1_45030.1"/>
    <property type="gene ID" value="TREG1_45030"/>
</dbReference>
<dbReference type="GO" id="GO:0004197">
    <property type="term" value="F:cysteine-type endopeptidase activity"/>
    <property type="evidence" value="ECO:0007669"/>
    <property type="project" value="InterPro"/>
</dbReference>
<dbReference type="EC" id="3.4.19.12" evidence="4"/>
<dbReference type="GO" id="GO:0006508">
    <property type="term" value="P:proteolysis"/>
    <property type="evidence" value="ECO:0007669"/>
    <property type="project" value="UniProtKB-KW"/>
</dbReference>
<dbReference type="InterPro" id="IPR044743">
    <property type="entry name" value="Ubl_USP48"/>
</dbReference>
<keyword evidence="13" id="KW-1185">Reference proteome</keyword>
<feature type="region of interest" description="Disordered" evidence="10">
    <location>
        <begin position="1099"/>
        <end position="1118"/>
    </location>
</feature>
<dbReference type="InterPro" id="IPR050164">
    <property type="entry name" value="Peptidase_C19"/>
</dbReference>
<dbReference type="PANTHER" id="PTHR24006:SF722">
    <property type="entry name" value="UBIQUITIN CARBOXYL-TERMINAL HYDROLASE 48"/>
    <property type="match status" value="1"/>
</dbReference>
<dbReference type="GO" id="GO:0016579">
    <property type="term" value="P:protein deubiquitination"/>
    <property type="evidence" value="ECO:0007669"/>
    <property type="project" value="InterPro"/>
</dbReference>
<dbReference type="PROSITE" id="PS50235">
    <property type="entry name" value="USP_3"/>
    <property type="match status" value="1"/>
</dbReference>
<evidence type="ECO:0000256" key="7">
    <source>
        <dbReference type="ARBA" id="ARBA00022801"/>
    </source>
</evidence>
<dbReference type="CDD" id="cd01795">
    <property type="entry name" value="Ubl_USP48"/>
    <property type="match status" value="1"/>
</dbReference>
<evidence type="ECO:0000256" key="10">
    <source>
        <dbReference type="SAM" id="MobiDB-lite"/>
    </source>
</evidence>
<dbReference type="InterPro" id="IPR018200">
    <property type="entry name" value="USP_CS"/>
</dbReference>
<dbReference type="Gene3D" id="3.10.20.90">
    <property type="entry name" value="Phosphatidylinositol 3-kinase Catalytic Subunit, Chain A, domain 1"/>
    <property type="match status" value="1"/>
</dbReference>
<dbReference type="InterPro" id="IPR033841">
    <property type="entry name" value="Pep_USP48"/>
</dbReference>
<evidence type="ECO:0000256" key="6">
    <source>
        <dbReference type="ARBA" id="ARBA00022786"/>
    </source>
</evidence>
<dbReference type="Pfam" id="PF00443">
    <property type="entry name" value="UCH"/>
    <property type="match status" value="1"/>
</dbReference>
<keyword evidence="7" id="KW-0378">Hydrolase</keyword>
<dbReference type="SUPFAM" id="SSF54001">
    <property type="entry name" value="Cysteine proteinases"/>
    <property type="match status" value="1"/>
</dbReference>
<protein>
    <recommendedName>
        <fullName evidence="4">ubiquitinyl hydrolase 1</fullName>
        <ecNumber evidence="4">3.4.19.12</ecNumber>
    </recommendedName>
</protein>
<feature type="compositionally biased region" description="Polar residues" evidence="10">
    <location>
        <begin position="452"/>
        <end position="462"/>
    </location>
</feature>